<reference evidence="4 5" key="1">
    <citation type="submission" date="2023-09" db="EMBL/GenBank/DDBJ databases">
        <authorList>
            <person name="Rey-Velasco X."/>
        </authorList>
    </citation>
    <scope>NUCLEOTIDE SEQUENCE [LARGE SCALE GENOMIC DNA]</scope>
    <source>
        <strain evidence="4 5">F117</strain>
    </source>
</reference>
<keyword evidence="2" id="KW-0862">Zinc</keyword>
<comment type="similarity">
    <text evidence="1 2">Belongs to the Cu-Zn superoxide dismutase family.</text>
</comment>
<name>A0ABU3D5F4_9FLAO</name>
<dbReference type="InterPro" id="IPR024134">
    <property type="entry name" value="SOD_Cu/Zn_/chaperone"/>
</dbReference>
<dbReference type="RefSeq" id="WP_311502584.1">
    <property type="nucleotide sequence ID" value="NZ_JAVRHK010000003.1"/>
</dbReference>
<accession>A0ABU3D5F4</accession>
<evidence type="ECO:0000256" key="2">
    <source>
        <dbReference type="RuleBase" id="RU000393"/>
    </source>
</evidence>
<comment type="caution">
    <text evidence="4">The sequence shown here is derived from an EMBL/GenBank/DDBJ whole genome shotgun (WGS) entry which is preliminary data.</text>
</comment>
<dbReference type="Proteomes" id="UP001262582">
    <property type="component" value="Unassembled WGS sequence"/>
</dbReference>
<sequence length="200" mass="21328">MKRISLTLLFCASIFIVGCKNNQGENDAVNQMDAEETSEMEQQTNAESEQTQEITVDLQAKSGSELSGTVTFTEENGEVAMEGTINGLPEGTHAIHIHENADCSAEDGSSAGGHWNPTNEPHGEWGDEEGYHRGDIGNFEVNSNGEGTVSMSTDQWCIGCDDPNKNIVGKAVIVHDGVDDYTSQPSGDAGTRVGCGEITM</sequence>
<evidence type="ECO:0000256" key="1">
    <source>
        <dbReference type="ARBA" id="ARBA00010457"/>
    </source>
</evidence>
<protein>
    <recommendedName>
        <fullName evidence="2">Superoxide dismutase [Cu-Zn]</fullName>
        <ecNumber evidence="2">1.15.1.1</ecNumber>
    </recommendedName>
</protein>
<dbReference type="Gene3D" id="2.60.40.200">
    <property type="entry name" value="Superoxide dismutase, copper/zinc binding domain"/>
    <property type="match status" value="1"/>
</dbReference>
<gene>
    <name evidence="4" type="ORF">RM539_06590</name>
</gene>
<dbReference type="PROSITE" id="PS00332">
    <property type="entry name" value="SOD_CU_ZN_2"/>
    <property type="match status" value="1"/>
</dbReference>
<feature type="domain" description="Superoxide dismutase copper/zinc binding" evidence="3">
    <location>
        <begin position="67"/>
        <end position="198"/>
    </location>
</feature>
<dbReference type="CDD" id="cd00305">
    <property type="entry name" value="Cu-Zn_Superoxide_Dismutase"/>
    <property type="match status" value="1"/>
</dbReference>
<organism evidence="4 5">
    <name type="scientific">Autumnicola musiva</name>
    <dbReference type="NCBI Taxonomy" id="3075589"/>
    <lineage>
        <taxon>Bacteria</taxon>
        <taxon>Pseudomonadati</taxon>
        <taxon>Bacteroidota</taxon>
        <taxon>Flavobacteriia</taxon>
        <taxon>Flavobacteriales</taxon>
        <taxon>Flavobacteriaceae</taxon>
        <taxon>Autumnicola</taxon>
    </lineage>
</organism>
<comment type="function">
    <text evidence="2">Destroys radicals which are normally produced within the cells and which are toxic to biological systems.</text>
</comment>
<dbReference type="InterPro" id="IPR036423">
    <property type="entry name" value="SOD-like_Cu/Zn_dom_sf"/>
</dbReference>
<proteinExistence type="inferred from homology"/>
<keyword evidence="2" id="KW-0479">Metal-binding</keyword>
<dbReference type="Pfam" id="PF00080">
    <property type="entry name" value="Sod_Cu"/>
    <property type="match status" value="1"/>
</dbReference>
<dbReference type="SUPFAM" id="SSF49329">
    <property type="entry name" value="Cu,Zn superoxide dismutase-like"/>
    <property type="match status" value="1"/>
</dbReference>
<dbReference type="PANTHER" id="PTHR10003">
    <property type="entry name" value="SUPEROXIDE DISMUTASE CU-ZN -RELATED"/>
    <property type="match status" value="1"/>
</dbReference>
<keyword evidence="2" id="KW-0560">Oxidoreductase</keyword>
<dbReference type="InterPro" id="IPR018152">
    <property type="entry name" value="SOD_Cu/Zn_BS"/>
</dbReference>
<comment type="cofactor">
    <cofactor evidence="2">
        <name>Zn(2+)</name>
        <dbReference type="ChEBI" id="CHEBI:29105"/>
    </cofactor>
    <text evidence="2">Binds 1 zinc ion per subunit.</text>
</comment>
<dbReference type="EC" id="1.15.1.1" evidence="2"/>
<dbReference type="PROSITE" id="PS51257">
    <property type="entry name" value="PROKAR_LIPOPROTEIN"/>
    <property type="match status" value="1"/>
</dbReference>
<comment type="cofactor">
    <cofactor evidence="2">
        <name>Cu cation</name>
        <dbReference type="ChEBI" id="CHEBI:23378"/>
    </cofactor>
    <text evidence="2">Binds 1 copper ion per subunit.</text>
</comment>
<keyword evidence="5" id="KW-1185">Reference proteome</keyword>
<evidence type="ECO:0000313" key="4">
    <source>
        <dbReference type="EMBL" id="MDT0676248.1"/>
    </source>
</evidence>
<dbReference type="EMBL" id="JAVRHK010000003">
    <property type="protein sequence ID" value="MDT0676248.1"/>
    <property type="molecule type" value="Genomic_DNA"/>
</dbReference>
<evidence type="ECO:0000313" key="5">
    <source>
        <dbReference type="Proteomes" id="UP001262582"/>
    </source>
</evidence>
<keyword evidence="2" id="KW-0186">Copper</keyword>
<dbReference type="InterPro" id="IPR001424">
    <property type="entry name" value="SOD_Cu_Zn_dom"/>
</dbReference>
<evidence type="ECO:0000259" key="3">
    <source>
        <dbReference type="Pfam" id="PF00080"/>
    </source>
</evidence>
<comment type="catalytic activity">
    <reaction evidence="2">
        <text>2 superoxide + 2 H(+) = H2O2 + O2</text>
        <dbReference type="Rhea" id="RHEA:20696"/>
        <dbReference type="ChEBI" id="CHEBI:15378"/>
        <dbReference type="ChEBI" id="CHEBI:15379"/>
        <dbReference type="ChEBI" id="CHEBI:16240"/>
        <dbReference type="ChEBI" id="CHEBI:18421"/>
        <dbReference type="EC" id="1.15.1.1"/>
    </reaction>
</comment>